<proteinExistence type="predicted"/>
<evidence type="ECO:0000313" key="2">
    <source>
        <dbReference type="Proteomes" id="UP000036951"/>
    </source>
</evidence>
<dbReference type="OrthoDB" id="1036657at2"/>
<dbReference type="InterPro" id="IPR031762">
    <property type="entry name" value="DUF4738"/>
</dbReference>
<organism evidence="1 2">
    <name type="scientific">Xylanibacter rarus</name>
    <dbReference type="NCBI Taxonomy" id="1676614"/>
    <lineage>
        <taxon>Bacteria</taxon>
        <taxon>Pseudomonadati</taxon>
        <taxon>Bacteroidota</taxon>
        <taxon>Bacteroidia</taxon>
        <taxon>Bacteroidales</taxon>
        <taxon>Prevotellaceae</taxon>
        <taxon>Xylanibacter</taxon>
    </lineage>
</organism>
<dbReference type="AlphaFoldDB" id="A0A8E1QY36"/>
<reference evidence="1 2" key="1">
    <citation type="submission" date="2015-06" db="EMBL/GenBank/DDBJ databases">
        <title>Prevotella sp. 109, sp. nov., a novel member of the family Prevotellaceae isolated from human faeces.</title>
        <authorList>
            <person name="Shkoporov A.N."/>
            <person name="Chaplin A.V."/>
            <person name="Kafarskaia L.I."/>
            <person name="Efimov B.A."/>
        </authorList>
    </citation>
    <scope>NUCLEOTIDE SEQUENCE [LARGE SCALE GENOMIC DNA]</scope>
    <source>
        <strain evidence="1 2">109</strain>
    </source>
</reference>
<comment type="caution">
    <text evidence="1">The sequence shown here is derived from an EMBL/GenBank/DDBJ whole genome shotgun (WGS) entry which is preliminary data.</text>
</comment>
<dbReference type="Proteomes" id="UP000036951">
    <property type="component" value="Unassembled WGS sequence"/>
</dbReference>
<dbReference type="Gene3D" id="2.40.128.510">
    <property type="entry name" value="Protein of unknown function DUF4738"/>
    <property type="match status" value="1"/>
</dbReference>
<sequence>MIRNIIYIFVSAIALLFIGSCNNLDKREKPVAENLKAKSMLEGIWLDADGENVTFRIKGDTVYYPDSMSQPVMFKIIADTMIFYGNNISKYPIVKQSPNIFEFKNQNGDIVKLVKSDDPNDAMQFVQHSPIVLNQNKVIKRDSVVSFSDKNYHCYVQINPTTYKVYRTFYNDEGLEIENIYYDNIIHISIFSGSSKLFSKDFRKDDFASCVPKNMLSQCVLSDIKLDYLDKSGFHYQTQLAIPDSPSCFIVKLAITYKGKISMSVAQ</sequence>
<evidence type="ECO:0008006" key="3">
    <source>
        <dbReference type="Google" id="ProtNLM"/>
    </source>
</evidence>
<evidence type="ECO:0000313" key="1">
    <source>
        <dbReference type="EMBL" id="KOO68875.1"/>
    </source>
</evidence>
<name>A0A8E1QY36_9BACT</name>
<accession>A0A8E1QY36</accession>
<protein>
    <recommendedName>
        <fullName evidence="3">Lipoprotein</fullName>
    </recommendedName>
</protein>
<gene>
    <name evidence="1" type="ORF">ACU52_06025</name>
</gene>
<dbReference type="Pfam" id="PF15889">
    <property type="entry name" value="DUF4738"/>
    <property type="match status" value="1"/>
</dbReference>
<dbReference type="PROSITE" id="PS51257">
    <property type="entry name" value="PROKAR_LIPOPROTEIN"/>
    <property type="match status" value="1"/>
</dbReference>
<keyword evidence="2" id="KW-1185">Reference proteome</keyword>
<dbReference type="EMBL" id="LFQU01000008">
    <property type="protein sequence ID" value="KOO68875.1"/>
    <property type="molecule type" value="Genomic_DNA"/>
</dbReference>